<sequence length="315" mass="36069">MDQLILLHQWWQELNQTTPLSTILTSLIVFSFFLLYLFNLIRSKGLNFPPSPPKLPIIGNLHQIGARLHHSLRNLSEKYGPIMLLHLGHSPVLIVSSVEIAKEIFLKTHDAFLYRPQSRAARALFYGCCDIAFCPFGDYWRRVRKICVEELLNQSRVQAFQLVREVEVANMVEKIRLVSLTGDAVNFTQMFATISNNIIIRSAIGRVYEEENSKSFSELSRSAMDLLGYFCFEDLFPILGWMDNLTGLTAKLKTTSGEICKFLDQVIEKREALKSSDDKSDEKDLLDILLHLQKDGNLDNNLTRENIKAILLCFL</sequence>
<dbReference type="Proteomes" id="UP001163603">
    <property type="component" value="Chromosome 2"/>
</dbReference>
<reference evidence="2" key="1">
    <citation type="journal article" date="2023" name="G3 (Bethesda)">
        <title>Genome assembly and association tests identify interacting loci associated with vigor, precocity, and sex in interspecific pistachio rootstocks.</title>
        <authorList>
            <person name="Palmer W."/>
            <person name="Jacygrad E."/>
            <person name="Sagayaradj S."/>
            <person name="Cavanaugh K."/>
            <person name="Han R."/>
            <person name="Bertier L."/>
            <person name="Beede B."/>
            <person name="Kafkas S."/>
            <person name="Golino D."/>
            <person name="Preece J."/>
            <person name="Michelmore R."/>
        </authorList>
    </citation>
    <scope>NUCLEOTIDE SEQUENCE [LARGE SCALE GENOMIC DNA]</scope>
</reference>
<gene>
    <name evidence="1" type="ORF">Pint_15562</name>
</gene>
<protein>
    <submittedName>
        <fullName evidence="1">Uncharacterized protein</fullName>
    </submittedName>
</protein>
<name>A0ACC0Z888_9ROSI</name>
<evidence type="ECO:0000313" key="2">
    <source>
        <dbReference type="Proteomes" id="UP001163603"/>
    </source>
</evidence>
<keyword evidence="2" id="KW-1185">Reference proteome</keyword>
<comment type="caution">
    <text evidence="1">The sequence shown here is derived from an EMBL/GenBank/DDBJ whole genome shotgun (WGS) entry which is preliminary data.</text>
</comment>
<organism evidence="1 2">
    <name type="scientific">Pistacia integerrima</name>
    <dbReference type="NCBI Taxonomy" id="434235"/>
    <lineage>
        <taxon>Eukaryota</taxon>
        <taxon>Viridiplantae</taxon>
        <taxon>Streptophyta</taxon>
        <taxon>Embryophyta</taxon>
        <taxon>Tracheophyta</taxon>
        <taxon>Spermatophyta</taxon>
        <taxon>Magnoliopsida</taxon>
        <taxon>eudicotyledons</taxon>
        <taxon>Gunneridae</taxon>
        <taxon>Pentapetalae</taxon>
        <taxon>rosids</taxon>
        <taxon>malvids</taxon>
        <taxon>Sapindales</taxon>
        <taxon>Anacardiaceae</taxon>
        <taxon>Pistacia</taxon>
    </lineage>
</organism>
<accession>A0ACC0Z888</accession>
<dbReference type="EMBL" id="CM047737">
    <property type="protein sequence ID" value="KAJ0047660.1"/>
    <property type="molecule type" value="Genomic_DNA"/>
</dbReference>
<evidence type="ECO:0000313" key="1">
    <source>
        <dbReference type="EMBL" id="KAJ0047660.1"/>
    </source>
</evidence>
<proteinExistence type="predicted"/>